<sequence>MVRSDAQQNRERILEVARELFAGDGSTSMNQVAQRAGVGAGTLYRHFATREALVLAVYEAEVDRVVGTVPQLLEEHPPLEALRAWTADLVEVMRRKHGLGDALGQAAREAASERAYGPVVAAIASMLDAGAADGSIRADADAGDFLQLTAGMWRAPGGADDRSGRMLALVLDGLRGPARTAPPARAQEADA</sequence>
<dbReference type="PANTHER" id="PTHR30055">
    <property type="entry name" value="HTH-TYPE TRANSCRIPTIONAL REGULATOR RUTR"/>
    <property type="match status" value="1"/>
</dbReference>
<dbReference type="InterPro" id="IPR001647">
    <property type="entry name" value="HTH_TetR"/>
</dbReference>
<dbReference type="InterPro" id="IPR049445">
    <property type="entry name" value="TetR_SbtR-like_C"/>
</dbReference>
<dbReference type="SUPFAM" id="SSF48498">
    <property type="entry name" value="Tetracyclin repressor-like, C-terminal domain"/>
    <property type="match status" value="1"/>
</dbReference>
<feature type="DNA-binding region" description="H-T-H motif" evidence="4">
    <location>
        <begin position="28"/>
        <end position="47"/>
    </location>
</feature>
<evidence type="ECO:0000256" key="4">
    <source>
        <dbReference type="PROSITE-ProRule" id="PRU00335"/>
    </source>
</evidence>
<evidence type="ECO:0000256" key="3">
    <source>
        <dbReference type="ARBA" id="ARBA00023163"/>
    </source>
</evidence>
<dbReference type="OrthoDB" id="3382616at2"/>
<organism evidence="6 7">
    <name type="scientific">Microlunatus flavus</name>
    <dbReference type="NCBI Taxonomy" id="1036181"/>
    <lineage>
        <taxon>Bacteria</taxon>
        <taxon>Bacillati</taxon>
        <taxon>Actinomycetota</taxon>
        <taxon>Actinomycetes</taxon>
        <taxon>Propionibacteriales</taxon>
        <taxon>Propionibacteriaceae</taxon>
        <taxon>Microlunatus</taxon>
    </lineage>
</organism>
<reference evidence="7" key="1">
    <citation type="submission" date="2016-10" db="EMBL/GenBank/DDBJ databases">
        <authorList>
            <person name="Varghese N."/>
            <person name="Submissions S."/>
        </authorList>
    </citation>
    <scope>NUCLEOTIDE SEQUENCE [LARGE SCALE GENOMIC DNA]</scope>
    <source>
        <strain evidence="7">CGMCC 4.6856</strain>
    </source>
</reference>
<keyword evidence="2 4" id="KW-0238">DNA-binding</keyword>
<keyword evidence="7" id="KW-1185">Reference proteome</keyword>
<dbReference type="SUPFAM" id="SSF46689">
    <property type="entry name" value="Homeodomain-like"/>
    <property type="match status" value="1"/>
</dbReference>
<dbReference type="PANTHER" id="PTHR30055:SF234">
    <property type="entry name" value="HTH-TYPE TRANSCRIPTIONAL REGULATOR BETI"/>
    <property type="match status" value="1"/>
</dbReference>
<dbReference type="GO" id="GO:0003700">
    <property type="term" value="F:DNA-binding transcription factor activity"/>
    <property type="evidence" value="ECO:0007669"/>
    <property type="project" value="TreeGrafter"/>
</dbReference>
<feature type="domain" description="HTH tetR-type" evidence="5">
    <location>
        <begin position="7"/>
        <end position="65"/>
    </location>
</feature>
<dbReference type="InterPro" id="IPR050109">
    <property type="entry name" value="HTH-type_TetR-like_transc_reg"/>
</dbReference>
<keyword evidence="1" id="KW-0805">Transcription regulation</keyword>
<dbReference type="AlphaFoldDB" id="A0A1H9K7A9"/>
<dbReference type="PROSITE" id="PS50977">
    <property type="entry name" value="HTH_TETR_2"/>
    <property type="match status" value="1"/>
</dbReference>
<dbReference type="Proteomes" id="UP000198504">
    <property type="component" value="Unassembled WGS sequence"/>
</dbReference>
<accession>A0A1H9K7A9</accession>
<dbReference type="InterPro" id="IPR009057">
    <property type="entry name" value="Homeodomain-like_sf"/>
</dbReference>
<dbReference type="GO" id="GO:0000976">
    <property type="term" value="F:transcription cis-regulatory region binding"/>
    <property type="evidence" value="ECO:0007669"/>
    <property type="project" value="TreeGrafter"/>
</dbReference>
<evidence type="ECO:0000313" key="6">
    <source>
        <dbReference type="EMBL" id="SEQ94803.1"/>
    </source>
</evidence>
<dbReference type="Pfam" id="PF21597">
    <property type="entry name" value="TetR_C_43"/>
    <property type="match status" value="1"/>
</dbReference>
<keyword evidence="3" id="KW-0804">Transcription</keyword>
<dbReference type="Gene3D" id="1.10.357.10">
    <property type="entry name" value="Tetracycline Repressor, domain 2"/>
    <property type="match status" value="1"/>
</dbReference>
<gene>
    <name evidence="6" type="ORF">SAMN05421756_10787</name>
</gene>
<evidence type="ECO:0000259" key="5">
    <source>
        <dbReference type="PROSITE" id="PS50977"/>
    </source>
</evidence>
<dbReference type="Pfam" id="PF00440">
    <property type="entry name" value="TetR_N"/>
    <property type="match status" value="1"/>
</dbReference>
<name>A0A1H9K7A9_9ACTN</name>
<dbReference type="InterPro" id="IPR036271">
    <property type="entry name" value="Tet_transcr_reg_TetR-rel_C_sf"/>
</dbReference>
<dbReference type="STRING" id="1036181.SAMN05421756_10787"/>
<evidence type="ECO:0000256" key="1">
    <source>
        <dbReference type="ARBA" id="ARBA00023015"/>
    </source>
</evidence>
<dbReference type="RefSeq" id="WP_091182907.1">
    <property type="nucleotide sequence ID" value="NZ_FOFA01000007.1"/>
</dbReference>
<dbReference type="EMBL" id="FOFA01000007">
    <property type="protein sequence ID" value="SEQ94803.1"/>
    <property type="molecule type" value="Genomic_DNA"/>
</dbReference>
<proteinExistence type="predicted"/>
<protein>
    <submittedName>
        <fullName evidence="6">DNA-binding transcriptional regulator, AcrR family</fullName>
    </submittedName>
</protein>
<evidence type="ECO:0000313" key="7">
    <source>
        <dbReference type="Proteomes" id="UP000198504"/>
    </source>
</evidence>
<evidence type="ECO:0000256" key="2">
    <source>
        <dbReference type="ARBA" id="ARBA00023125"/>
    </source>
</evidence>